<dbReference type="PANTHER" id="PTHR43442:SF3">
    <property type="entry name" value="GLUCONOKINASE-RELATED"/>
    <property type="match status" value="1"/>
</dbReference>
<dbReference type="AlphaFoldDB" id="A0A4Q7LX86"/>
<comment type="pathway">
    <text evidence="1">Carbohydrate acid metabolism.</text>
</comment>
<evidence type="ECO:0000256" key="2">
    <source>
        <dbReference type="ARBA" id="ARBA00008420"/>
    </source>
</evidence>
<comment type="caution">
    <text evidence="11">The sequence shown here is derived from an EMBL/GenBank/DDBJ whole genome shotgun (WGS) entry which is preliminary data.</text>
</comment>
<dbReference type="CDD" id="cd02021">
    <property type="entry name" value="GntK"/>
    <property type="match status" value="1"/>
</dbReference>
<evidence type="ECO:0000256" key="1">
    <source>
        <dbReference type="ARBA" id="ARBA00004761"/>
    </source>
</evidence>
<dbReference type="InterPro" id="IPR006001">
    <property type="entry name" value="Therm_gnt_kin"/>
</dbReference>
<dbReference type="GO" id="GO:0046316">
    <property type="term" value="F:gluconokinase activity"/>
    <property type="evidence" value="ECO:0007669"/>
    <property type="project" value="UniProtKB-EC"/>
</dbReference>
<name>A0A4Q7LX86_9MICO</name>
<evidence type="ECO:0000256" key="4">
    <source>
        <dbReference type="ARBA" id="ARBA00022679"/>
    </source>
</evidence>
<accession>A0A4Q7LX86</accession>
<evidence type="ECO:0000256" key="3">
    <source>
        <dbReference type="ARBA" id="ARBA00012054"/>
    </source>
</evidence>
<evidence type="ECO:0000256" key="5">
    <source>
        <dbReference type="ARBA" id="ARBA00022741"/>
    </source>
</evidence>
<protein>
    <recommendedName>
        <fullName evidence="3 10">Gluconokinase</fullName>
        <ecNumber evidence="3 10">2.7.1.12</ecNumber>
    </recommendedName>
</protein>
<evidence type="ECO:0000256" key="10">
    <source>
        <dbReference type="RuleBase" id="RU363066"/>
    </source>
</evidence>
<comment type="similarity">
    <text evidence="2 10">Belongs to the gluconokinase GntK/GntV family.</text>
</comment>
<dbReference type="Pfam" id="PF13671">
    <property type="entry name" value="AAA_33"/>
    <property type="match status" value="1"/>
</dbReference>
<dbReference type="EMBL" id="SGWW01000001">
    <property type="protein sequence ID" value="RZS59606.1"/>
    <property type="molecule type" value="Genomic_DNA"/>
</dbReference>
<dbReference type="GO" id="GO:0005737">
    <property type="term" value="C:cytoplasm"/>
    <property type="evidence" value="ECO:0007669"/>
    <property type="project" value="TreeGrafter"/>
</dbReference>
<dbReference type="GO" id="GO:0019521">
    <property type="term" value="P:D-gluconate metabolic process"/>
    <property type="evidence" value="ECO:0007669"/>
    <property type="project" value="UniProtKB-KW"/>
</dbReference>
<evidence type="ECO:0000256" key="8">
    <source>
        <dbReference type="ARBA" id="ARBA00023064"/>
    </source>
</evidence>
<sequence length="174" mass="18998">MEPTPPLIVMGVSGSGKSTIGAALAAALRVEFIDGDDLHPTANKEKMAAGIPLTDEDRAPWLEIIAERIGAERAEDRSIVVACSALRRRYRDQLVSHAPETVFVHLAGDRALIADRQANRQHEYMPPSLLDSQFATLEPLQEDERAVLVDPALTPEEIVRRVTESIGRPAGTSR</sequence>
<proteinExistence type="inferred from homology"/>
<evidence type="ECO:0000256" key="7">
    <source>
        <dbReference type="ARBA" id="ARBA00022840"/>
    </source>
</evidence>
<evidence type="ECO:0000256" key="9">
    <source>
        <dbReference type="ARBA" id="ARBA00048090"/>
    </source>
</evidence>
<dbReference type="EC" id="2.7.1.12" evidence="3 10"/>
<evidence type="ECO:0000256" key="6">
    <source>
        <dbReference type="ARBA" id="ARBA00022777"/>
    </source>
</evidence>
<comment type="catalytic activity">
    <reaction evidence="9 10">
        <text>D-gluconate + ATP = 6-phospho-D-gluconate + ADP + H(+)</text>
        <dbReference type="Rhea" id="RHEA:19433"/>
        <dbReference type="ChEBI" id="CHEBI:15378"/>
        <dbReference type="ChEBI" id="CHEBI:18391"/>
        <dbReference type="ChEBI" id="CHEBI:30616"/>
        <dbReference type="ChEBI" id="CHEBI:58759"/>
        <dbReference type="ChEBI" id="CHEBI:456216"/>
        <dbReference type="EC" id="2.7.1.12"/>
    </reaction>
</comment>
<dbReference type="NCBIfam" id="TIGR01313">
    <property type="entry name" value="therm_gnt_kin"/>
    <property type="match status" value="1"/>
</dbReference>
<keyword evidence="5 10" id="KW-0547">Nucleotide-binding</keyword>
<keyword evidence="12" id="KW-1185">Reference proteome</keyword>
<dbReference type="Gene3D" id="3.40.50.300">
    <property type="entry name" value="P-loop containing nucleotide triphosphate hydrolases"/>
    <property type="match status" value="1"/>
</dbReference>
<evidence type="ECO:0000313" key="11">
    <source>
        <dbReference type="EMBL" id="RZS59606.1"/>
    </source>
</evidence>
<dbReference type="PANTHER" id="PTHR43442">
    <property type="entry name" value="GLUCONOKINASE-RELATED"/>
    <property type="match status" value="1"/>
</dbReference>
<gene>
    <name evidence="11" type="ORF">EV141_0837</name>
</gene>
<keyword evidence="4 10" id="KW-0808">Transferase</keyword>
<evidence type="ECO:0000313" key="12">
    <source>
        <dbReference type="Proteomes" id="UP000293519"/>
    </source>
</evidence>
<dbReference type="RefSeq" id="WP_375880241.1">
    <property type="nucleotide sequence ID" value="NZ_SGWW01000001.1"/>
</dbReference>
<keyword evidence="7 10" id="KW-0067">ATP-binding</keyword>
<organism evidence="11 12">
    <name type="scientific">Microcella putealis</name>
    <dbReference type="NCBI Taxonomy" id="337005"/>
    <lineage>
        <taxon>Bacteria</taxon>
        <taxon>Bacillati</taxon>
        <taxon>Actinomycetota</taxon>
        <taxon>Actinomycetes</taxon>
        <taxon>Micrococcales</taxon>
        <taxon>Microbacteriaceae</taxon>
        <taxon>Microcella</taxon>
    </lineage>
</organism>
<dbReference type="Proteomes" id="UP000293519">
    <property type="component" value="Unassembled WGS sequence"/>
</dbReference>
<dbReference type="SUPFAM" id="SSF52540">
    <property type="entry name" value="P-loop containing nucleoside triphosphate hydrolases"/>
    <property type="match status" value="1"/>
</dbReference>
<dbReference type="InterPro" id="IPR027417">
    <property type="entry name" value="P-loop_NTPase"/>
</dbReference>
<reference evidence="11 12" key="1">
    <citation type="journal article" date="2015" name="Stand. Genomic Sci.">
        <title>Genomic Encyclopedia of Bacterial and Archaeal Type Strains, Phase III: the genomes of soil and plant-associated and newly described type strains.</title>
        <authorList>
            <person name="Whitman W.B."/>
            <person name="Woyke T."/>
            <person name="Klenk H.P."/>
            <person name="Zhou Y."/>
            <person name="Lilburn T.G."/>
            <person name="Beck B.J."/>
            <person name="De Vos P."/>
            <person name="Vandamme P."/>
            <person name="Eisen J.A."/>
            <person name="Garrity G."/>
            <person name="Hugenholtz P."/>
            <person name="Kyrpides N.C."/>
        </authorList>
    </citation>
    <scope>NUCLEOTIDE SEQUENCE [LARGE SCALE GENOMIC DNA]</scope>
    <source>
        <strain evidence="11 12">CV2</strain>
    </source>
</reference>
<keyword evidence="6 10" id="KW-0418">Kinase</keyword>
<dbReference type="GO" id="GO:0005524">
    <property type="term" value="F:ATP binding"/>
    <property type="evidence" value="ECO:0007669"/>
    <property type="project" value="UniProtKB-KW"/>
</dbReference>
<dbReference type="FunFam" id="3.40.50.300:FF:000522">
    <property type="entry name" value="Gluconokinase"/>
    <property type="match status" value="1"/>
</dbReference>
<keyword evidence="8" id="KW-0311">Gluconate utilization</keyword>